<evidence type="ECO:0000256" key="1">
    <source>
        <dbReference type="SAM" id="MobiDB-lite"/>
    </source>
</evidence>
<reference evidence="4 5" key="1">
    <citation type="submission" date="2010-01" db="EMBL/GenBank/DDBJ databases">
        <title>The complete genome of Thermobispora bispora DSM 43833.</title>
        <authorList>
            <consortium name="US DOE Joint Genome Institute (JGI-PGF)"/>
            <person name="Lucas S."/>
            <person name="Copeland A."/>
            <person name="Lapidus A."/>
            <person name="Glavina del Rio T."/>
            <person name="Dalin E."/>
            <person name="Tice H."/>
            <person name="Bruce D."/>
            <person name="Goodwin L."/>
            <person name="Pitluck S."/>
            <person name="Kyrpides N."/>
            <person name="Mavromatis K."/>
            <person name="Ivanova N."/>
            <person name="Mikhailova N."/>
            <person name="Chertkov O."/>
            <person name="Brettin T."/>
            <person name="Detter J.C."/>
            <person name="Han C."/>
            <person name="Larimer F."/>
            <person name="Land M."/>
            <person name="Hauser L."/>
            <person name="Markowitz V."/>
            <person name="Cheng J.-F."/>
            <person name="Hugenholtz P."/>
            <person name="Woyke T."/>
            <person name="Wu D."/>
            <person name="Jando M."/>
            <person name="Schneider S."/>
            <person name="Klenk H.-P."/>
            <person name="Eisen J.A."/>
        </authorList>
    </citation>
    <scope>NUCLEOTIDE SEQUENCE [LARGE SCALE GENOMIC DNA]</scope>
    <source>
        <strain evidence="5">ATCC 19993 / DSM 43833 / CBS 139.67 / JCM 10125 / KCTC 9307 / NBRC 14880 / R51</strain>
    </source>
</reference>
<accession>D6Y6E2</accession>
<dbReference type="Pfam" id="PF26366">
    <property type="entry name" value="DUF8094"/>
    <property type="match status" value="1"/>
</dbReference>
<dbReference type="PROSITE" id="PS51257">
    <property type="entry name" value="PROKAR_LIPOPROTEIN"/>
    <property type="match status" value="1"/>
</dbReference>
<proteinExistence type="predicted"/>
<sequence>MTRIVRGALALALACATVACSSGEAAEHAATTPAAAEETPATPGSPGPPDQAVTLDEARDALDTHLATDDVVRAALADRWALALTRDGHRMITLAAIHSHGGDPPRYSWGRREVYVPRQSPGRSPQWFLATAERRDPSGETRLAVLVFARQGEGARWQVSHESLLYPEEGLPEIALDDDGYATALDPRDQSVAVSPNLMGPLHATIAEEGPQGFASGLIAPGPHTTGFYAEIEETRRTARERDCMNYRSIFALAARYPVFALRTADGGALVAYTLVRTSTWSPGKEQLKCGEGRPVPIPPEARWLLGAGGPIIREERQIQETQQYVAAVPPKASTAPAHVIGYEGAVSSATNR</sequence>
<organism evidence="4 5">
    <name type="scientific">Thermobispora bispora (strain ATCC 19993 / DSM 43833 / CBS 139.67 / JCM 10125 / KCTC 9307 / NBRC 14880 / R51)</name>
    <dbReference type="NCBI Taxonomy" id="469371"/>
    <lineage>
        <taxon>Bacteria</taxon>
        <taxon>Bacillati</taxon>
        <taxon>Actinomycetota</taxon>
        <taxon>Actinomycetes</taxon>
        <taxon>Streptosporangiales</taxon>
        <taxon>Streptosporangiaceae</taxon>
        <taxon>Thermobispora</taxon>
    </lineage>
</organism>
<dbReference type="Proteomes" id="UP000006640">
    <property type="component" value="Chromosome"/>
</dbReference>
<feature type="region of interest" description="Disordered" evidence="1">
    <location>
        <begin position="29"/>
        <end position="53"/>
    </location>
</feature>
<evidence type="ECO:0000256" key="2">
    <source>
        <dbReference type="SAM" id="SignalP"/>
    </source>
</evidence>
<evidence type="ECO:0000259" key="3">
    <source>
        <dbReference type="Pfam" id="PF26366"/>
    </source>
</evidence>
<feature type="signal peptide" evidence="2">
    <location>
        <begin position="1"/>
        <end position="25"/>
    </location>
</feature>
<evidence type="ECO:0000313" key="5">
    <source>
        <dbReference type="Proteomes" id="UP000006640"/>
    </source>
</evidence>
<dbReference type="KEGG" id="tbi:Tbis_0790"/>
<protein>
    <recommendedName>
        <fullName evidence="3">DUF8094 domain-containing protein</fullName>
    </recommendedName>
</protein>
<dbReference type="OrthoDB" id="3295569at2"/>
<name>D6Y6E2_THEBD</name>
<feature type="compositionally biased region" description="Low complexity" evidence="1">
    <location>
        <begin position="29"/>
        <end position="42"/>
    </location>
</feature>
<feature type="domain" description="DUF8094" evidence="3">
    <location>
        <begin position="51"/>
        <end position="350"/>
    </location>
</feature>
<keyword evidence="2" id="KW-0732">Signal</keyword>
<dbReference type="eggNOG" id="ENOG5033VBU">
    <property type="taxonomic scope" value="Bacteria"/>
</dbReference>
<keyword evidence="5" id="KW-1185">Reference proteome</keyword>
<dbReference type="HOGENOM" id="CLU_067337_0_0_11"/>
<dbReference type="InterPro" id="IPR058407">
    <property type="entry name" value="DUF8094"/>
</dbReference>
<dbReference type="EMBL" id="CP001874">
    <property type="protein sequence ID" value="ADG87514.1"/>
    <property type="molecule type" value="Genomic_DNA"/>
</dbReference>
<dbReference type="AlphaFoldDB" id="D6Y6E2"/>
<evidence type="ECO:0000313" key="4">
    <source>
        <dbReference type="EMBL" id="ADG87514.1"/>
    </source>
</evidence>
<dbReference type="RefSeq" id="WP_013131047.1">
    <property type="nucleotide sequence ID" value="NC_014165.1"/>
</dbReference>
<feature type="chain" id="PRO_5003091036" description="DUF8094 domain-containing protein" evidence="2">
    <location>
        <begin position="26"/>
        <end position="353"/>
    </location>
</feature>
<gene>
    <name evidence="4" type="ordered locus">Tbis_0790</name>
</gene>